<reference evidence="2" key="1">
    <citation type="journal article" date="2019" name="Int. J. Syst. Evol. Microbiol.">
        <title>The Global Catalogue of Microorganisms (GCM) 10K type strain sequencing project: providing services to taxonomists for standard genome sequencing and annotation.</title>
        <authorList>
            <consortium name="The Broad Institute Genomics Platform"/>
            <consortium name="The Broad Institute Genome Sequencing Center for Infectious Disease"/>
            <person name="Wu L."/>
            <person name="Ma J."/>
        </authorList>
    </citation>
    <scope>NUCLEOTIDE SEQUENCE [LARGE SCALE GENOMIC DNA]</scope>
    <source>
        <strain evidence="2">CGMCC 4.7152</strain>
    </source>
</reference>
<organism evidence="1 2">
    <name type="scientific">Dactylosporangium cerinum</name>
    <dbReference type="NCBI Taxonomy" id="1434730"/>
    <lineage>
        <taxon>Bacteria</taxon>
        <taxon>Bacillati</taxon>
        <taxon>Actinomycetota</taxon>
        <taxon>Actinomycetes</taxon>
        <taxon>Micromonosporales</taxon>
        <taxon>Micromonosporaceae</taxon>
        <taxon>Dactylosporangium</taxon>
    </lineage>
</organism>
<evidence type="ECO:0000313" key="1">
    <source>
        <dbReference type="EMBL" id="MFC4999464.1"/>
    </source>
</evidence>
<accession>A0ABV9VTM2</accession>
<protein>
    <recommendedName>
        <fullName evidence="3">Transposase</fullName>
    </recommendedName>
</protein>
<keyword evidence="2" id="KW-1185">Reference proteome</keyword>
<dbReference type="RefSeq" id="WP_380115897.1">
    <property type="nucleotide sequence ID" value="NZ_JBHSIU010000018.1"/>
</dbReference>
<name>A0ABV9VTM2_9ACTN</name>
<comment type="caution">
    <text evidence="1">The sequence shown here is derived from an EMBL/GenBank/DDBJ whole genome shotgun (WGS) entry which is preliminary data.</text>
</comment>
<dbReference type="EMBL" id="JBHSIU010000018">
    <property type="protein sequence ID" value="MFC4999464.1"/>
    <property type="molecule type" value="Genomic_DNA"/>
</dbReference>
<evidence type="ECO:0008006" key="3">
    <source>
        <dbReference type="Google" id="ProtNLM"/>
    </source>
</evidence>
<gene>
    <name evidence="1" type="ORF">ACFPIJ_16675</name>
</gene>
<dbReference type="Proteomes" id="UP001595912">
    <property type="component" value="Unassembled WGS sequence"/>
</dbReference>
<proteinExistence type="predicted"/>
<sequence length="60" mass="7014">MANAERPCLEPTIYTDLTSARVRIWVWTTIRNQQPEACPPTVLNPVTQRRIDRLKPQIVR</sequence>
<evidence type="ECO:0000313" key="2">
    <source>
        <dbReference type="Proteomes" id="UP001595912"/>
    </source>
</evidence>